<dbReference type="KEGG" id="fll:EI427_04745"/>
<keyword evidence="2" id="KW-1185">Reference proteome</keyword>
<name>A0A3Q9FMD1_9BACT</name>
<evidence type="ECO:0000313" key="2">
    <source>
        <dbReference type="Proteomes" id="UP000267268"/>
    </source>
</evidence>
<dbReference type="OrthoDB" id="9793352at2"/>
<sequence length="177" mass="20058">MLDALITSKTRLKLLLKFFINPTNTSYLRGLATEFSESTNSVRVELNRLEKADMLMSFVEGNKKLFKANTKHPLYTDIQTIVLKYVGIDAIIEKVLNNLGEVQQVFLVGDLANGTNNKTIELLIVGEVNEEYLQSTIHKVENTIKRSICYTIESIPLFNEHSLPVPSLKIWEDTNAN</sequence>
<reference evidence="1 2" key="1">
    <citation type="submission" date="2018-12" db="EMBL/GenBank/DDBJ databases">
        <title>Flammeovirga pectinis sp. nov., isolated from the gut of the Korean scallop, Patinopecten yessoensis.</title>
        <authorList>
            <person name="Bae J.-W."/>
            <person name="Jeong Y.-S."/>
            <person name="Kang W."/>
        </authorList>
    </citation>
    <scope>NUCLEOTIDE SEQUENCE [LARGE SCALE GENOMIC DNA]</scope>
    <source>
        <strain evidence="1 2">L12M1</strain>
    </source>
</reference>
<dbReference type="EMBL" id="CP034562">
    <property type="protein sequence ID" value="AZQ61560.1"/>
    <property type="molecule type" value="Genomic_DNA"/>
</dbReference>
<organism evidence="1 2">
    <name type="scientific">Flammeovirga pectinis</name>
    <dbReference type="NCBI Taxonomy" id="2494373"/>
    <lineage>
        <taxon>Bacteria</taxon>
        <taxon>Pseudomonadati</taxon>
        <taxon>Bacteroidota</taxon>
        <taxon>Cytophagia</taxon>
        <taxon>Cytophagales</taxon>
        <taxon>Flammeovirgaceae</taxon>
        <taxon>Flammeovirga</taxon>
    </lineage>
</organism>
<gene>
    <name evidence="1" type="ORF">EI427_04745</name>
</gene>
<evidence type="ECO:0000313" key="1">
    <source>
        <dbReference type="EMBL" id="AZQ61560.1"/>
    </source>
</evidence>
<dbReference type="RefSeq" id="WP_126612169.1">
    <property type="nucleotide sequence ID" value="NZ_CP034562.1"/>
</dbReference>
<protein>
    <submittedName>
        <fullName evidence="1">ArsR family transcriptional regulator</fullName>
    </submittedName>
</protein>
<proteinExistence type="predicted"/>
<dbReference type="AlphaFoldDB" id="A0A3Q9FMD1"/>
<accession>A0A3Q9FMD1</accession>
<dbReference type="Proteomes" id="UP000267268">
    <property type="component" value="Chromosome 1"/>
</dbReference>